<sequence>MAWSDADEKSLTGLLGEMLVADGVIDENARVGTLPSHRYVKRHQADGYR</sequence>
<dbReference type="RefSeq" id="WP_408329792.1">
    <property type="nucleotide sequence ID" value="NZ_JAQQFH010000011.1"/>
</dbReference>
<evidence type="ECO:0000313" key="1">
    <source>
        <dbReference type="EMBL" id="MFL9885800.1"/>
    </source>
</evidence>
<organism evidence="1 2">
    <name type="scientific">Paraburkholderia agricolaris</name>
    <dbReference type="NCBI Taxonomy" id="2152888"/>
    <lineage>
        <taxon>Bacteria</taxon>
        <taxon>Pseudomonadati</taxon>
        <taxon>Pseudomonadota</taxon>
        <taxon>Betaproteobacteria</taxon>
        <taxon>Burkholderiales</taxon>
        <taxon>Burkholderiaceae</taxon>
        <taxon>Paraburkholderia</taxon>
    </lineage>
</organism>
<reference evidence="1 2" key="1">
    <citation type="journal article" date="2024" name="Chem. Sci.">
        <title>Discovery of megapolipeptins by genome mining of a Burkholderiales bacteria collection.</title>
        <authorList>
            <person name="Paulo B.S."/>
            <person name="Recchia M.J.J."/>
            <person name="Lee S."/>
            <person name="Fergusson C.H."/>
            <person name="Romanowski S.B."/>
            <person name="Hernandez A."/>
            <person name="Krull N."/>
            <person name="Liu D.Y."/>
            <person name="Cavanagh H."/>
            <person name="Bos A."/>
            <person name="Gray C.A."/>
            <person name="Murphy B.T."/>
            <person name="Linington R.G."/>
            <person name="Eustaquio A.S."/>
        </authorList>
    </citation>
    <scope>NUCLEOTIDE SEQUENCE [LARGE SCALE GENOMIC DNA]</scope>
    <source>
        <strain evidence="1 2">RL16-012-BIC-B</strain>
    </source>
</reference>
<name>A0ABW8ZT11_9BURK</name>
<proteinExistence type="predicted"/>
<evidence type="ECO:0000313" key="2">
    <source>
        <dbReference type="Proteomes" id="UP001629249"/>
    </source>
</evidence>
<dbReference type="EMBL" id="JAQQFN010000017">
    <property type="protein sequence ID" value="MFL9885800.1"/>
    <property type="molecule type" value="Genomic_DNA"/>
</dbReference>
<keyword evidence="2" id="KW-1185">Reference proteome</keyword>
<gene>
    <name evidence="1" type="ORF">PQR66_22360</name>
</gene>
<dbReference type="Proteomes" id="UP001629249">
    <property type="component" value="Unassembled WGS sequence"/>
</dbReference>
<accession>A0ABW8ZT11</accession>
<protein>
    <submittedName>
        <fullName evidence="1">Uncharacterized protein</fullName>
    </submittedName>
</protein>
<comment type="caution">
    <text evidence="1">The sequence shown here is derived from an EMBL/GenBank/DDBJ whole genome shotgun (WGS) entry which is preliminary data.</text>
</comment>